<name>A0A844D063_9BURK</name>
<evidence type="ECO:0000313" key="1">
    <source>
        <dbReference type="EMBL" id="MRW86143.1"/>
    </source>
</evidence>
<reference evidence="1 2" key="1">
    <citation type="submission" date="2019-11" db="EMBL/GenBank/DDBJ databases">
        <title>Novel species isolated from a subtropical stream in China.</title>
        <authorList>
            <person name="Lu H."/>
        </authorList>
    </citation>
    <scope>NUCLEOTIDE SEQUENCE [LARGE SCALE GENOMIC DNA]</scope>
    <source>
        <strain evidence="1 2">FT26W</strain>
    </source>
</reference>
<dbReference type="AlphaFoldDB" id="A0A844D063"/>
<organism evidence="1 2">
    <name type="scientific">Duganella aquatilis</name>
    <dbReference type="NCBI Taxonomy" id="2666082"/>
    <lineage>
        <taxon>Bacteria</taxon>
        <taxon>Pseudomonadati</taxon>
        <taxon>Pseudomonadota</taxon>
        <taxon>Betaproteobacteria</taxon>
        <taxon>Burkholderiales</taxon>
        <taxon>Oxalobacteraceae</taxon>
        <taxon>Telluria group</taxon>
        <taxon>Duganella</taxon>
    </lineage>
</organism>
<gene>
    <name evidence="1" type="ORF">GJ698_18895</name>
</gene>
<proteinExistence type="predicted"/>
<accession>A0A844D063</accession>
<protein>
    <submittedName>
        <fullName evidence="1">Uncharacterized protein</fullName>
    </submittedName>
</protein>
<dbReference type="Proteomes" id="UP000439986">
    <property type="component" value="Unassembled WGS sequence"/>
</dbReference>
<evidence type="ECO:0000313" key="2">
    <source>
        <dbReference type="Proteomes" id="UP000439986"/>
    </source>
</evidence>
<sequence>MNKYAIVIAADSAVTTSSGNGNQRYSKGGNKIFQLSRFEPVSVMIYGSATLDGVPWEIIIKNFRDKLGHAKHESLQAYATAFFEFVQGATFFFPQADLDIKLLERALRAALDFLNLAREASPLIVDTSKSTPERQAAWHEYAQHLSSELNQKDAHPHIATETMSEVIGEVREKFANYPALSDYLAAEGLSEIVPVDALADLACSYLYKCYDRVLPQTGIVFAGFGENQYFPSVIKFEVWGFLKNDFLYTLDEDNTCEISHDTPSGIFQFAMTSSIDTFTTGVGLDTYSEVQRAYQQSALALVQQVLQTHNINTLPIDFNQTLTASATAFSDDWLSRSYEI</sequence>
<keyword evidence="2" id="KW-1185">Reference proteome</keyword>
<dbReference type="EMBL" id="WKJL01000014">
    <property type="protein sequence ID" value="MRW86143.1"/>
    <property type="molecule type" value="Genomic_DNA"/>
</dbReference>
<comment type="caution">
    <text evidence="1">The sequence shown here is derived from an EMBL/GenBank/DDBJ whole genome shotgun (WGS) entry which is preliminary data.</text>
</comment>